<dbReference type="Pfam" id="PF01238">
    <property type="entry name" value="PMI_typeI_C"/>
    <property type="match status" value="1"/>
</dbReference>
<feature type="binding site" evidence="11">
    <location>
        <position position="112"/>
    </location>
    <ligand>
        <name>Zn(2+)</name>
        <dbReference type="ChEBI" id="CHEBI:29105"/>
    </ligand>
</feature>
<dbReference type="EMBL" id="CP119963">
    <property type="protein sequence ID" value="WFD40342.1"/>
    <property type="molecule type" value="Genomic_DNA"/>
</dbReference>
<comment type="similarity">
    <text evidence="4 13">Belongs to the mannose-6-phosphate isomerase type 1 family.</text>
</comment>
<evidence type="ECO:0000256" key="6">
    <source>
        <dbReference type="ARBA" id="ARBA00018236"/>
    </source>
</evidence>
<sequence length="442" mass="47977">MSVFQLIPGVQSYEWGVPGGDKDSIVADLAEATPELGLQREASKPYAELWMGTHPTLPSHVLGENHELLNDRLCKDHSLLGEKVVGKYGASEKGALPFLFKVLSIAKALSIQAHPDKKLAERLHAEKPNMYKDDNHKPEMAIAIRAFEGFCGFRPVREVLEFVEAVPELKQVLKADDTLRTQLKSAADAQDALWAGQASDDAQSRVHDALRAAFGALMRADASLYEPLVSSIAQRYRAARSAHTPLEVSDEVAELVARLDTQFPRDIGVFCTFFLNIVHLVPGQALFLGADEPHAYLSGHILECMAASDNVVRAGLTPKARDVEVLVDMLTYQSARAKDQILHAPQWDGDAAKPNATCLYDPPIEEFSVLVTTLVPGSQTSSQRAIDGPSLVLVVEGKGTLKVDGQAHELYAGLVLFVGAATPIELETSESVTVARAFIEVA</sequence>
<dbReference type="PROSITE" id="PS00966">
    <property type="entry name" value="PMI_I_2"/>
    <property type="match status" value="1"/>
</dbReference>
<reference evidence="18" key="1">
    <citation type="submission" date="2023-03" db="EMBL/GenBank/DDBJ databases">
        <title>Mating type loci evolution in Malassezia.</title>
        <authorList>
            <person name="Coelho M.A."/>
        </authorList>
    </citation>
    <scope>NUCLEOTIDE SEQUENCE</scope>
    <source>
        <strain evidence="18">CBS 9431</strain>
    </source>
</reference>
<dbReference type="AlphaFoldDB" id="A0AAF0F8P3"/>
<dbReference type="CDD" id="cd07011">
    <property type="entry name" value="cupin_PMI_type_I_N"/>
    <property type="match status" value="1"/>
</dbReference>
<comment type="pathway">
    <text evidence="3 14">Nucleotide-sugar biosynthesis; GDP-alpha-D-mannose biosynthesis; alpha-D-mannose 1-phosphate from D-fructose 6-phosphate: step 1/2.</text>
</comment>
<feature type="active site" evidence="10">
    <location>
        <position position="313"/>
    </location>
</feature>
<dbReference type="NCBIfam" id="TIGR00218">
    <property type="entry name" value="manA"/>
    <property type="match status" value="1"/>
</dbReference>
<evidence type="ECO:0000259" key="16">
    <source>
        <dbReference type="Pfam" id="PF20511"/>
    </source>
</evidence>
<protein>
    <recommendedName>
        <fullName evidence="6 12">Mannose-6-phosphate isomerase</fullName>
        <ecNumber evidence="5 12">5.3.1.8</ecNumber>
    </recommendedName>
</protein>
<dbReference type="GO" id="GO:0004476">
    <property type="term" value="F:mannose-6-phosphate isomerase activity"/>
    <property type="evidence" value="ECO:0007669"/>
    <property type="project" value="UniProtKB-EC"/>
</dbReference>
<dbReference type="InterPro" id="IPR046457">
    <property type="entry name" value="PMI_typeI_cat"/>
</dbReference>
<keyword evidence="8 11" id="KW-0862">Zinc</keyword>
<evidence type="ECO:0000313" key="18">
    <source>
        <dbReference type="EMBL" id="WFD40342.1"/>
    </source>
</evidence>
<keyword evidence="7 11" id="KW-0479">Metal-binding</keyword>
<evidence type="ECO:0000256" key="1">
    <source>
        <dbReference type="ARBA" id="ARBA00000757"/>
    </source>
</evidence>
<dbReference type="InterPro" id="IPR011051">
    <property type="entry name" value="RmlC_Cupin_sf"/>
</dbReference>
<evidence type="ECO:0000259" key="15">
    <source>
        <dbReference type="Pfam" id="PF01238"/>
    </source>
</evidence>
<dbReference type="PRINTS" id="PR00714">
    <property type="entry name" value="MAN6PISMRASE"/>
</dbReference>
<feature type="binding site" evidence="11">
    <location>
        <position position="114"/>
    </location>
    <ligand>
        <name>Zn(2+)</name>
        <dbReference type="ChEBI" id="CHEBI:29105"/>
    </ligand>
</feature>
<feature type="binding site" evidence="11">
    <location>
        <position position="294"/>
    </location>
    <ligand>
        <name>Zn(2+)</name>
        <dbReference type="ChEBI" id="CHEBI:29105"/>
    </ligand>
</feature>
<evidence type="ECO:0000256" key="5">
    <source>
        <dbReference type="ARBA" id="ARBA00011956"/>
    </source>
</evidence>
<comment type="function">
    <text evidence="2">Involved in the synthesis of the GDP-mannose and dolichol-phosphate-mannose required for a number of critical mannosyl transfer reactions.</text>
</comment>
<dbReference type="RefSeq" id="XP_060123239.1">
    <property type="nucleotide sequence ID" value="XM_060267256.1"/>
</dbReference>
<evidence type="ECO:0000256" key="2">
    <source>
        <dbReference type="ARBA" id="ARBA00002564"/>
    </source>
</evidence>
<gene>
    <name evidence="18" type="primary">PMI1</name>
    <name evidence="18" type="ORF">MJAP1_003328</name>
</gene>
<evidence type="ECO:0000256" key="10">
    <source>
        <dbReference type="PIRSR" id="PIRSR001480-1"/>
    </source>
</evidence>
<dbReference type="InterPro" id="IPR046456">
    <property type="entry name" value="PMI_typeI_C"/>
</dbReference>
<evidence type="ECO:0000259" key="17">
    <source>
        <dbReference type="Pfam" id="PF20512"/>
    </source>
</evidence>
<comment type="cofactor">
    <cofactor evidence="11 12">
        <name>Zn(2+)</name>
        <dbReference type="ChEBI" id="CHEBI:29105"/>
    </cofactor>
    <text evidence="11 12">Binds 1 zinc ion per subunit.</text>
</comment>
<dbReference type="EC" id="5.3.1.8" evidence="5 12"/>
<evidence type="ECO:0000256" key="11">
    <source>
        <dbReference type="PIRSR" id="PIRSR001480-2"/>
    </source>
</evidence>
<dbReference type="GO" id="GO:0005975">
    <property type="term" value="P:carbohydrate metabolic process"/>
    <property type="evidence" value="ECO:0007669"/>
    <property type="project" value="InterPro"/>
</dbReference>
<feature type="domain" description="Phosphomannose isomerase type I C-terminal" evidence="15">
    <location>
        <begin position="359"/>
        <end position="406"/>
    </location>
</feature>
<dbReference type="PIRSF" id="PIRSF001480">
    <property type="entry name" value="Mannose-6-phosphate_isomerase"/>
    <property type="match status" value="1"/>
</dbReference>
<dbReference type="GO" id="GO:0009298">
    <property type="term" value="P:GDP-mannose biosynthetic process"/>
    <property type="evidence" value="ECO:0007669"/>
    <property type="project" value="InterPro"/>
</dbReference>
<organism evidence="18 19">
    <name type="scientific">Malassezia japonica</name>
    <dbReference type="NCBI Taxonomy" id="223818"/>
    <lineage>
        <taxon>Eukaryota</taxon>
        <taxon>Fungi</taxon>
        <taxon>Dikarya</taxon>
        <taxon>Basidiomycota</taxon>
        <taxon>Ustilaginomycotina</taxon>
        <taxon>Malasseziomycetes</taxon>
        <taxon>Malasseziales</taxon>
        <taxon>Malasseziaceae</taxon>
        <taxon>Malassezia</taxon>
    </lineage>
</organism>
<dbReference type="PANTHER" id="PTHR10309:SF0">
    <property type="entry name" value="MANNOSE-6-PHOSPHATE ISOMERASE"/>
    <property type="match status" value="1"/>
</dbReference>
<evidence type="ECO:0000256" key="13">
    <source>
        <dbReference type="RuleBase" id="RU004189"/>
    </source>
</evidence>
<evidence type="ECO:0000256" key="3">
    <source>
        <dbReference type="ARBA" id="ARBA00004666"/>
    </source>
</evidence>
<dbReference type="InterPro" id="IPR046458">
    <property type="entry name" value="PMI_typeI_hel"/>
</dbReference>
<dbReference type="InterPro" id="IPR001250">
    <property type="entry name" value="Man6P_Isoase-1"/>
</dbReference>
<dbReference type="Gene3D" id="2.60.120.10">
    <property type="entry name" value="Jelly Rolls"/>
    <property type="match status" value="2"/>
</dbReference>
<evidence type="ECO:0000256" key="14">
    <source>
        <dbReference type="RuleBase" id="RU004248"/>
    </source>
</evidence>
<comment type="catalytic activity">
    <reaction evidence="1 12">
        <text>D-mannose 6-phosphate = D-fructose 6-phosphate</text>
        <dbReference type="Rhea" id="RHEA:12356"/>
        <dbReference type="ChEBI" id="CHEBI:58735"/>
        <dbReference type="ChEBI" id="CHEBI:61527"/>
        <dbReference type="EC" id="5.3.1.8"/>
    </reaction>
</comment>
<dbReference type="GeneID" id="85226979"/>
<dbReference type="GO" id="GO:0008270">
    <property type="term" value="F:zinc ion binding"/>
    <property type="evidence" value="ECO:0007669"/>
    <property type="project" value="InterPro"/>
</dbReference>
<keyword evidence="19" id="KW-1185">Reference proteome</keyword>
<feature type="domain" description="Phosphomannose isomerase type I catalytic" evidence="16">
    <location>
        <begin position="3"/>
        <end position="156"/>
    </location>
</feature>
<dbReference type="Pfam" id="PF20512">
    <property type="entry name" value="PMI_typeI_hel"/>
    <property type="match status" value="1"/>
</dbReference>
<evidence type="ECO:0000256" key="8">
    <source>
        <dbReference type="ARBA" id="ARBA00022833"/>
    </source>
</evidence>
<dbReference type="InterPro" id="IPR018050">
    <property type="entry name" value="Pmannose_isomerase-type1_CS"/>
</dbReference>
<evidence type="ECO:0000256" key="7">
    <source>
        <dbReference type="ARBA" id="ARBA00022723"/>
    </source>
</evidence>
<name>A0AAF0F8P3_9BASI</name>
<dbReference type="InterPro" id="IPR016305">
    <property type="entry name" value="Mannose-6-P_Isomerase"/>
</dbReference>
<dbReference type="GO" id="GO:0005829">
    <property type="term" value="C:cytosol"/>
    <property type="evidence" value="ECO:0007669"/>
    <property type="project" value="TreeGrafter"/>
</dbReference>
<dbReference type="PANTHER" id="PTHR10309">
    <property type="entry name" value="MANNOSE-6-PHOSPHATE ISOMERASE"/>
    <property type="match status" value="1"/>
</dbReference>
<dbReference type="InterPro" id="IPR014710">
    <property type="entry name" value="RmlC-like_jellyroll"/>
</dbReference>
<dbReference type="PROSITE" id="PS00965">
    <property type="entry name" value="PMI_I_1"/>
    <property type="match status" value="1"/>
</dbReference>
<dbReference type="SUPFAM" id="SSF51182">
    <property type="entry name" value="RmlC-like cupins"/>
    <property type="match status" value="1"/>
</dbReference>
<evidence type="ECO:0000256" key="12">
    <source>
        <dbReference type="RuleBase" id="RU000611"/>
    </source>
</evidence>
<dbReference type="Gene3D" id="1.10.441.10">
    <property type="entry name" value="Phosphomannose Isomerase, domain 2"/>
    <property type="match status" value="1"/>
</dbReference>
<feature type="domain" description="Phosphomannose isomerase type I helical insertion" evidence="17">
    <location>
        <begin position="199"/>
        <end position="275"/>
    </location>
</feature>
<dbReference type="Pfam" id="PF20511">
    <property type="entry name" value="PMI_typeI_cat"/>
    <property type="match status" value="1"/>
</dbReference>
<proteinExistence type="inferred from homology"/>
<evidence type="ECO:0000313" key="19">
    <source>
        <dbReference type="Proteomes" id="UP001217754"/>
    </source>
</evidence>
<evidence type="ECO:0000256" key="9">
    <source>
        <dbReference type="ARBA" id="ARBA00023235"/>
    </source>
</evidence>
<keyword evidence="9 12" id="KW-0413">Isomerase</keyword>
<evidence type="ECO:0000256" key="4">
    <source>
        <dbReference type="ARBA" id="ARBA00010772"/>
    </source>
</evidence>
<feature type="binding site" evidence="11">
    <location>
        <position position="139"/>
    </location>
    <ligand>
        <name>Zn(2+)</name>
        <dbReference type="ChEBI" id="CHEBI:29105"/>
    </ligand>
</feature>
<accession>A0AAF0F8P3</accession>
<dbReference type="Proteomes" id="UP001217754">
    <property type="component" value="Chromosome 6"/>
</dbReference>